<keyword evidence="1" id="KW-0433">Leucine-rich repeat</keyword>
<dbReference type="GO" id="GO:0005737">
    <property type="term" value="C:cytoplasm"/>
    <property type="evidence" value="ECO:0007669"/>
    <property type="project" value="TreeGrafter"/>
</dbReference>
<evidence type="ECO:0000256" key="1">
    <source>
        <dbReference type="ARBA" id="ARBA00022614"/>
    </source>
</evidence>
<dbReference type="InterPro" id="IPR001611">
    <property type="entry name" value="Leu-rich_rpt"/>
</dbReference>
<dbReference type="PANTHER" id="PTHR15454:SF56">
    <property type="entry name" value="PROTEIN PHOSPHATASE 1 REGULATORY SUBUNIT 7-RELATED"/>
    <property type="match status" value="1"/>
</dbReference>
<dbReference type="SUPFAM" id="SSF52058">
    <property type="entry name" value="L domain-like"/>
    <property type="match status" value="1"/>
</dbReference>
<dbReference type="SMART" id="SM00364">
    <property type="entry name" value="LRR_BAC"/>
    <property type="match status" value="4"/>
</dbReference>
<feature type="compositionally biased region" description="Polar residues" evidence="3">
    <location>
        <begin position="798"/>
        <end position="817"/>
    </location>
</feature>
<sequence length="844" mass="94408">MTRLSLDKYPHDILFEIFSIAGITNLTKLLNNTFIQSNPNIQQTVNNVITSKPIYKYDNATTPFKAKEFFIHLGRRTTDFITVEEAWAFADYCVENDIEVQLELSYLMVTILDWIELEELLKSLKPSRIVKIRLSINLAESKCILDLTKIPSLVSPIKEGLIGLSIQSGPLGSSTGALDLEYLRDIEVLQLGGCGIIGSFSQCHNLKELEYLASGEHNSIEISNLPPKLKRLYLYDCDDIKGVVNKSARFPSLESISLSYEGPELPSSVKDILQLMTCKETTCIEFNGENEDLGANESFMNLLYEVVKRKGFKLETLKIGGEFESKLKLFPSKRLFHSSMHDIPLELPPTMRELRLERGTFTSTEISRFPTSLVKLHLVSADIDSNLNFTSYANMKNLSLEYCDIVHYIHSFTFPESLEELDLSGTGIESVDKIKLPRKLKRLVLASNRLQDISNSQIPPSLKELDISGNELKKIQLAYNVFGEPLQIDLLDIRDNKPGLLLSSCEFPNTLQYLAIEYFYADRAYKFNLSILKSRKCYWQSQCLTFGSHLKVINLSSCRLGYLNMVLPQSLEEIDLSRNKLTEIPVLLSYLQNLKLLNLSHNRIFYAHLTLPSQSLEVLNLSNNNMEEIQLTFPKSVTNLRSVDLSGNQLSMFSMGSIGHNGGTLHSNLQELDVSGNKFFTDAVVASLKPKLPKSARYFWANHLSVEQGFDGSRISNELPYGIFSQKTVYFGNRMMGSLDEEDSSSESDSDSSSSSDSSESSESSDASDASDASDSSESSESSDSSDSSDASDSSDSQAQTSFENTTLGGITQTQNEVDAASHNHTEFSDTDSDNRDAKRARLV</sequence>
<proteinExistence type="predicted"/>
<evidence type="ECO:0000256" key="3">
    <source>
        <dbReference type="SAM" id="MobiDB-lite"/>
    </source>
</evidence>
<dbReference type="Pfam" id="PF13855">
    <property type="entry name" value="LRR_8"/>
    <property type="match status" value="1"/>
</dbReference>
<dbReference type="PANTHER" id="PTHR15454">
    <property type="entry name" value="NISCHARIN RELATED"/>
    <property type="match status" value="1"/>
</dbReference>
<keyword evidence="2" id="KW-0677">Repeat</keyword>
<accession>A0A8H8DBA7</accession>
<dbReference type="RefSeq" id="XP_067548745.1">
    <property type="nucleotide sequence ID" value="XM_067690262.1"/>
</dbReference>
<organism evidence="4 5">
    <name type="scientific">Candida metapsilosis</name>
    <dbReference type="NCBI Taxonomy" id="273372"/>
    <lineage>
        <taxon>Eukaryota</taxon>
        <taxon>Fungi</taxon>
        <taxon>Dikarya</taxon>
        <taxon>Ascomycota</taxon>
        <taxon>Saccharomycotina</taxon>
        <taxon>Pichiomycetes</taxon>
        <taxon>Debaryomycetaceae</taxon>
        <taxon>Candida/Lodderomyces clade</taxon>
        <taxon>Candida</taxon>
    </lineage>
</organism>
<dbReference type="PROSITE" id="PS51450">
    <property type="entry name" value="LRR"/>
    <property type="match status" value="1"/>
</dbReference>
<keyword evidence="5" id="KW-1185">Reference proteome</keyword>
<gene>
    <name evidence="4" type="ORF">I9W82_001509</name>
</gene>
<feature type="compositionally biased region" description="Acidic residues" evidence="3">
    <location>
        <begin position="739"/>
        <end position="750"/>
    </location>
</feature>
<comment type="caution">
    <text evidence="4">The sequence shown here is derived from an EMBL/GenBank/DDBJ whole genome shotgun (WGS) entry which is preliminary data.</text>
</comment>
<dbReference type="OrthoDB" id="4090081at2759"/>
<dbReference type="EMBL" id="JAEOAQ010000002">
    <property type="protein sequence ID" value="KAG5419629.1"/>
    <property type="molecule type" value="Genomic_DNA"/>
</dbReference>
<dbReference type="InterPro" id="IPR032675">
    <property type="entry name" value="LRR_dom_sf"/>
</dbReference>
<feature type="region of interest" description="Disordered" evidence="3">
    <location>
        <begin position="738"/>
        <end position="844"/>
    </location>
</feature>
<dbReference type="GeneID" id="93650138"/>
<feature type="compositionally biased region" description="Low complexity" evidence="3">
    <location>
        <begin position="751"/>
        <end position="797"/>
    </location>
</feature>
<reference evidence="4 5" key="1">
    <citation type="submission" date="2020-12" db="EMBL/GenBank/DDBJ databases">
        <title>Effect of drift, selection, and recombination on the evolution of hybrid genomes in Candida yeast pathogens.</title>
        <authorList>
            <person name="Mixao V."/>
            <person name="Ksiezopolska E."/>
            <person name="Saus E."/>
            <person name="Boekhout T."/>
            <person name="Gacser A."/>
            <person name="Gabaldon T."/>
        </authorList>
    </citation>
    <scope>NUCLEOTIDE SEQUENCE [LARGE SCALE GENOMIC DNA]</scope>
    <source>
        <strain evidence="4 5">BP57</strain>
    </source>
</reference>
<dbReference type="PRINTS" id="PR00019">
    <property type="entry name" value="LEURICHRPT"/>
</dbReference>
<feature type="compositionally biased region" description="Basic and acidic residues" evidence="3">
    <location>
        <begin position="820"/>
        <end position="844"/>
    </location>
</feature>
<evidence type="ECO:0000313" key="5">
    <source>
        <dbReference type="Proteomes" id="UP000669133"/>
    </source>
</evidence>
<protein>
    <submittedName>
        <fullName evidence="4">Uncharacterized protein</fullName>
    </submittedName>
</protein>
<dbReference type="Pfam" id="PF12799">
    <property type="entry name" value="LRR_4"/>
    <property type="match status" value="1"/>
</dbReference>
<dbReference type="InterPro" id="IPR025875">
    <property type="entry name" value="Leu-rich_rpt_4"/>
</dbReference>
<evidence type="ECO:0000313" key="4">
    <source>
        <dbReference type="EMBL" id="KAG5419629.1"/>
    </source>
</evidence>
<name>A0A8H8DBA7_9ASCO</name>
<dbReference type="Proteomes" id="UP000669133">
    <property type="component" value="Unassembled WGS sequence"/>
</dbReference>
<evidence type="ECO:0000256" key="2">
    <source>
        <dbReference type="ARBA" id="ARBA00022737"/>
    </source>
</evidence>
<dbReference type="AlphaFoldDB" id="A0A8H8DBA7"/>
<dbReference type="Gene3D" id="3.80.10.10">
    <property type="entry name" value="Ribonuclease Inhibitor"/>
    <property type="match status" value="3"/>
</dbReference>